<dbReference type="AlphaFoldDB" id="A0A4W5R0Q9"/>
<feature type="coiled-coil region" evidence="1">
    <location>
        <begin position="35"/>
        <end position="87"/>
    </location>
</feature>
<reference evidence="3" key="2">
    <citation type="submission" date="2025-08" db="UniProtKB">
        <authorList>
            <consortium name="Ensembl"/>
        </authorList>
    </citation>
    <scope>IDENTIFICATION</scope>
</reference>
<reference evidence="3" key="3">
    <citation type="submission" date="2025-09" db="UniProtKB">
        <authorList>
            <consortium name="Ensembl"/>
        </authorList>
    </citation>
    <scope>IDENTIFICATION</scope>
</reference>
<proteinExistence type="predicted"/>
<dbReference type="InterPro" id="IPR026202">
    <property type="entry name" value="GOLGB1"/>
</dbReference>
<dbReference type="Ensembl" id="ENSHHUT00000082120.1">
    <property type="protein sequence ID" value="ENSHHUP00000079558.1"/>
    <property type="gene ID" value="ENSHHUG00000046371.1"/>
</dbReference>
<evidence type="ECO:0000256" key="2">
    <source>
        <dbReference type="SAM" id="MobiDB-lite"/>
    </source>
</evidence>
<feature type="compositionally biased region" description="Gly residues" evidence="2">
    <location>
        <begin position="106"/>
        <end position="116"/>
    </location>
</feature>
<evidence type="ECO:0000313" key="4">
    <source>
        <dbReference type="Proteomes" id="UP000314982"/>
    </source>
</evidence>
<keyword evidence="4" id="KW-1185">Reference proteome</keyword>
<protein>
    <submittedName>
        <fullName evidence="3">Uncharacterized protein</fullName>
    </submittedName>
</protein>
<dbReference type="PANTHER" id="PTHR18887">
    <property type="entry name" value="GOLGI-ASSOCIATED PROTEIN GCP360-RELATED"/>
    <property type="match status" value="1"/>
</dbReference>
<sequence>MLKWFSNEEGGPGQGALGSPQGGGTGGGEGGQAALVEVAERLAQTEQLVAQLKELIREKDGSLSTKDEQLKAEKEACEAKLSKMRLQNKAKVTSLSAQLEELKKGGAAGGGAGGQGTPTHSKKGGAEGGEQASRGKILLLRKKVEELEHQLSQRDEELEVKVPSTSFFFHSKM</sequence>
<name>A0A4W5R0Q9_9TELE</name>
<keyword evidence="1" id="KW-0175">Coiled coil</keyword>
<reference evidence="4" key="1">
    <citation type="submission" date="2018-06" db="EMBL/GenBank/DDBJ databases">
        <title>Genome assembly of Danube salmon.</title>
        <authorList>
            <person name="Macqueen D.J."/>
            <person name="Gundappa M.K."/>
        </authorList>
    </citation>
    <scope>NUCLEOTIDE SEQUENCE [LARGE SCALE GENOMIC DNA]</scope>
</reference>
<dbReference type="GeneTree" id="ENSGT00730000111007"/>
<feature type="region of interest" description="Disordered" evidence="2">
    <location>
        <begin position="1"/>
        <end position="33"/>
    </location>
</feature>
<dbReference type="PANTHER" id="PTHR18887:SF4">
    <property type="entry name" value="GOLGIN SUBFAMILY B MEMBER 1-LIKE"/>
    <property type="match status" value="1"/>
</dbReference>
<dbReference type="Proteomes" id="UP000314982">
    <property type="component" value="Unassembled WGS sequence"/>
</dbReference>
<evidence type="ECO:0000313" key="3">
    <source>
        <dbReference type="Ensembl" id="ENSHHUP00000079558.1"/>
    </source>
</evidence>
<dbReference type="STRING" id="62062.ENSHHUP00000079558"/>
<feature type="compositionally biased region" description="Gly residues" evidence="2">
    <location>
        <begin position="10"/>
        <end position="31"/>
    </location>
</feature>
<feature type="region of interest" description="Disordered" evidence="2">
    <location>
        <begin position="103"/>
        <end position="134"/>
    </location>
</feature>
<accession>A0A4W5R0Q9</accession>
<dbReference type="GO" id="GO:0005794">
    <property type="term" value="C:Golgi apparatus"/>
    <property type="evidence" value="ECO:0007669"/>
    <property type="project" value="InterPro"/>
</dbReference>
<evidence type="ECO:0000256" key="1">
    <source>
        <dbReference type="SAM" id="Coils"/>
    </source>
</evidence>
<organism evidence="3 4">
    <name type="scientific">Hucho hucho</name>
    <name type="common">huchen</name>
    <dbReference type="NCBI Taxonomy" id="62062"/>
    <lineage>
        <taxon>Eukaryota</taxon>
        <taxon>Metazoa</taxon>
        <taxon>Chordata</taxon>
        <taxon>Craniata</taxon>
        <taxon>Vertebrata</taxon>
        <taxon>Euteleostomi</taxon>
        <taxon>Actinopterygii</taxon>
        <taxon>Neopterygii</taxon>
        <taxon>Teleostei</taxon>
        <taxon>Protacanthopterygii</taxon>
        <taxon>Salmoniformes</taxon>
        <taxon>Salmonidae</taxon>
        <taxon>Salmoninae</taxon>
        <taxon>Hucho</taxon>
    </lineage>
</organism>